<dbReference type="AlphaFoldDB" id="A0AAD5WJL5"/>
<evidence type="ECO:0000313" key="2">
    <source>
        <dbReference type="EMBL" id="KAJ1372246.1"/>
    </source>
</evidence>
<reference evidence="2" key="1">
    <citation type="submission" date="2021-06" db="EMBL/GenBank/DDBJ databases">
        <title>Parelaphostrongylus tenuis whole genome reference sequence.</title>
        <authorList>
            <person name="Garwood T.J."/>
            <person name="Larsen P.A."/>
            <person name="Fountain-Jones N.M."/>
            <person name="Garbe J.R."/>
            <person name="Macchietto M.G."/>
            <person name="Kania S.A."/>
            <person name="Gerhold R.W."/>
            <person name="Richards J.E."/>
            <person name="Wolf T.M."/>
        </authorList>
    </citation>
    <scope>NUCLEOTIDE SEQUENCE</scope>
    <source>
        <strain evidence="2">MNPRO001-30</strain>
        <tissue evidence="2">Meninges</tissue>
    </source>
</reference>
<dbReference type="Proteomes" id="UP001196413">
    <property type="component" value="Unassembled WGS sequence"/>
</dbReference>
<proteinExistence type="predicted"/>
<protein>
    <submittedName>
        <fullName evidence="2">Uncharacterized protein</fullName>
    </submittedName>
</protein>
<feature type="region of interest" description="Disordered" evidence="1">
    <location>
        <begin position="1"/>
        <end position="22"/>
    </location>
</feature>
<gene>
    <name evidence="2" type="ORF">KIN20_034348</name>
</gene>
<organism evidence="2 3">
    <name type="scientific">Parelaphostrongylus tenuis</name>
    <name type="common">Meningeal worm</name>
    <dbReference type="NCBI Taxonomy" id="148309"/>
    <lineage>
        <taxon>Eukaryota</taxon>
        <taxon>Metazoa</taxon>
        <taxon>Ecdysozoa</taxon>
        <taxon>Nematoda</taxon>
        <taxon>Chromadorea</taxon>
        <taxon>Rhabditida</taxon>
        <taxon>Rhabditina</taxon>
        <taxon>Rhabditomorpha</taxon>
        <taxon>Strongyloidea</taxon>
        <taxon>Metastrongylidae</taxon>
        <taxon>Parelaphostrongylus</taxon>
    </lineage>
</organism>
<evidence type="ECO:0000256" key="1">
    <source>
        <dbReference type="SAM" id="MobiDB-lite"/>
    </source>
</evidence>
<sequence length="67" mass="7684">MDNNLHGEISVTKNSRRKRPHSQSRCFSCLYFKREDGNGISNSRFLYANVAAAKSWRGANTFNCTRL</sequence>
<evidence type="ECO:0000313" key="3">
    <source>
        <dbReference type="Proteomes" id="UP001196413"/>
    </source>
</evidence>
<dbReference type="EMBL" id="JAHQIW010007116">
    <property type="protein sequence ID" value="KAJ1372246.1"/>
    <property type="molecule type" value="Genomic_DNA"/>
</dbReference>
<keyword evidence="3" id="KW-1185">Reference proteome</keyword>
<comment type="caution">
    <text evidence="2">The sequence shown here is derived from an EMBL/GenBank/DDBJ whole genome shotgun (WGS) entry which is preliminary data.</text>
</comment>
<accession>A0AAD5WJL5</accession>
<name>A0AAD5WJL5_PARTN</name>